<feature type="compositionally biased region" description="Polar residues" evidence="1">
    <location>
        <begin position="23"/>
        <end position="32"/>
    </location>
</feature>
<reference evidence="2" key="1">
    <citation type="submission" date="2022-07" db="EMBL/GenBank/DDBJ databases">
        <authorList>
            <person name="Macas J."/>
            <person name="Novak P."/>
            <person name="Neumann P."/>
        </authorList>
    </citation>
    <scope>NUCLEOTIDE SEQUENCE</scope>
</reference>
<proteinExistence type="predicted"/>
<feature type="compositionally biased region" description="Polar residues" evidence="1">
    <location>
        <begin position="81"/>
        <end position="95"/>
    </location>
</feature>
<protein>
    <submittedName>
        <fullName evidence="2">Uncharacterized protein</fullName>
    </submittedName>
</protein>
<dbReference type="Proteomes" id="UP001152484">
    <property type="component" value="Unassembled WGS sequence"/>
</dbReference>
<name>A0A9P0YK98_CUSEU</name>
<gene>
    <name evidence="2" type="ORF">CEURO_LOCUS1922</name>
</gene>
<keyword evidence="3" id="KW-1185">Reference proteome</keyword>
<comment type="caution">
    <text evidence="2">The sequence shown here is derived from an EMBL/GenBank/DDBJ whole genome shotgun (WGS) entry which is preliminary data.</text>
</comment>
<feature type="compositionally biased region" description="Polar residues" evidence="1">
    <location>
        <begin position="53"/>
        <end position="62"/>
    </location>
</feature>
<evidence type="ECO:0000313" key="3">
    <source>
        <dbReference type="Proteomes" id="UP001152484"/>
    </source>
</evidence>
<evidence type="ECO:0000256" key="1">
    <source>
        <dbReference type="SAM" id="MobiDB-lite"/>
    </source>
</evidence>
<organism evidence="2 3">
    <name type="scientific">Cuscuta europaea</name>
    <name type="common">European dodder</name>
    <dbReference type="NCBI Taxonomy" id="41803"/>
    <lineage>
        <taxon>Eukaryota</taxon>
        <taxon>Viridiplantae</taxon>
        <taxon>Streptophyta</taxon>
        <taxon>Embryophyta</taxon>
        <taxon>Tracheophyta</taxon>
        <taxon>Spermatophyta</taxon>
        <taxon>Magnoliopsida</taxon>
        <taxon>eudicotyledons</taxon>
        <taxon>Gunneridae</taxon>
        <taxon>Pentapetalae</taxon>
        <taxon>asterids</taxon>
        <taxon>lamiids</taxon>
        <taxon>Solanales</taxon>
        <taxon>Convolvulaceae</taxon>
        <taxon>Cuscuteae</taxon>
        <taxon>Cuscuta</taxon>
        <taxon>Cuscuta subgen. Cuscuta</taxon>
    </lineage>
</organism>
<feature type="region of interest" description="Disordered" evidence="1">
    <location>
        <begin position="1"/>
        <end position="95"/>
    </location>
</feature>
<sequence>MFPVRTYAHPAAAGHTVTPPPDVQQQRGSLYSHTVAGEDVSRSCQSKGLGAKSATQNSQSERTSIRSRCHGVFNGRRSHNSLRPQYSRDASTTVRPESKLVDLEPWMGFARSGAMEGICLTGG</sequence>
<dbReference type="EMBL" id="CAMAPE010000004">
    <property type="protein sequence ID" value="CAH9062554.1"/>
    <property type="molecule type" value="Genomic_DNA"/>
</dbReference>
<dbReference type="AlphaFoldDB" id="A0A9P0YK98"/>
<evidence type="ECO:0000313" key="2">
    <source>
        <dbReference type="EMBL" id="CAH9062554.1"/>
    </source>
</evidence>
<accession>A0A9P0YK98</accession>